<dbReference type="EMBL" id="ASPP01050611">
    <property type="protein sequence ID" value="ETN97161.1"/>
    <property type="molecule type" value="Genomic_DNA"/>
</dbReference>
<keyword evidence="2" id="KW-1185">Reference proteome</keyword>
<sequence>MTTTTTTQNNKSYYQGDIAVTLIESFSKHFLINYEMLSYLLPLLFHNVALLSTQLLSVVNKHVDFNVNVNVKLVHDLIALNSKYIACIQSMLAKYIESLAEPAFKTDNDNVSDDNNNNSWVNFHFGLNKNK</sequence>
<reference evidence="1 2" key="1">
    <citation type="journal article" date="2013" name="Curr. Biol.">
        <title>The Genome of the Foraminiferan Reticulomyxa filosa.</title>
        <authorList>
            <person name="Glockner G."/>
            <person name="Hulsmann N."/>
            <person name="Schleicher M."/>
            <person name="Noegel A.A."/>
            <person name="Eichinger L."/>
            <person name="Gallinger C."/>
            <person name="Pawlowski J."/>
            <person name="Sierra R."/>
            <person name="Euteneuer U."/>
            <person name="Pillet L."/>
            <person name="Moustafa A."/>
            <person name="Platzer M."/>
            <person name="Groth M."/>
            <person name="Szafranski K."/>
            <person name="Schliwa M."/>
        </authorList>
    </citation>
    <scope>NUCLEOTIDE SEQUENCE [LARGE SCALE GENOMIC DNA]</scope>
</reference>
<evidence type="ECO:0000313" key="2">
    <source>
        <dbReference type="Proteomes" id="UP000023152"/>
    </source>
</evidence>
<evidence type="ECO:0000313" key="1">
    <source>
        <dbReference type="EMBL" id="ETN97161.1"/>
    </source>
</evidence>
<dbReference type="Proteomes" id="UP000023152">
    <property type="component" value="Unassembled WGS sequence"/>
</dbReference>
<name>X6L806_RETFI</name>
<dbReference type="AlphaFoldDB" id="X6L806"/>
<organism evidence="1 2">
    <name type="scientific">Reticulomyxa filosa</name>
    <dbReference type="NCBI Taxonomy" id="46433"/>
    <lineage>
        <taxon>Eukaryota</taxon>
        <taxon>Sar</taxon>
        <taxon>Rhizaria</taxon>
        <taxon>Retaria</taxon>
        <taxon>Foraminifera</taxon>
        <taxon>Monothalamids</taxon>
        <taxon>Reticulomyxidae</taxon>
        <taxon>Reticulomyxa</taxon>
    </lineage>
</organism>
<gene>
    <name evidence="1" type="ORF">RFI_40370</name>
</gene>
<accession>X6L806</accession>
<proteinExistence type="predicted"/>
<protein>
    <submittedName>
        <fullName evidence="1">Uncharacterized protein</fullName>
    </submittedName>
</protein>
<comment type="caution">
    <text evidence="1">The sequence shown here is derived from an EMBL/GenBank/DDBJ whole genome shotgun (WGS) entry which is preliminary data.</text>
</comment>